<organism evidence="2 3">
    <name type="scientific">Corchorus olitorius</name>
    <dbReference type="NCBI Taxonomy" id="93759"/>
    <lineage>
        <taxon>Eukaryota</taxon>
        <taxon>Viridiplantae</taxon>
        <taxon>Streptophyta</taxon>
        <taxon>Embryophyta</taxon>
        <taxon>Tracheophyta</taxon>
        <taxon>Spermatophyta</taxon>
        <taxon>Magnoliopsida</taxon>
        <taxon>eudicotyledons</taxon>
        <taxon>Gunneridae</taxon>
        <taxon>Pentapetalae</taxon>
        <taxon>rosids</taxon>
        <taxon>malvids</taxon>
        <taxon>Malvales</taxon>
        <taxon>Malvaceae</taxon>
        <taxon>Grewioideae</taxon>
        <taxon>Apeibeae</taxon>
        <taxon>Corchorus</taxon>
    </lineage>
</organism>
<evidence type="ECO:0000256" key="1">
    <source>
        <dbReference type="SAM" id="MobiDB-lite"/>
    </source>
</evidence>
<feature type="region of interest" description="Disordered" evidence="1">
    <location>
        <begin position="32"/>
        <end position="143"/>
    </location>
</feature>
<dbReference type="Proteomes" id="UP000187203">
    <property type="component" value="Unassembled WGS sequence"/>
</dbReference>
<dbReference type="STRING" id="93759.A0A1R3HK49"/>
<feature type="compositionally biased region" description="Basic and acidic residues" evidence="1">
    <location>
        <begin position="32"/>
        <end position="53"/>
    </location>
</feature>
<comment type="caution">
    <text evidence="2">The sequence shown here is derived from an EMBL/GenBank/DDBJ whole genome shotgun (WGS) entry which is preliminary data.</text>
</comment>
<feature type="compositionally biased region" description="Basic residues" evidence="1">
    <location>
        <begin position="69"/>
        <end position="84"/>
    </location>
</feature>
<keyword evidence="3" id="KW-1185">Reference proteome</keyword>
<proteinExistence type="predicted"/>
<protein>
    <submittedName>
        <fullName evidence="2">Uncharacterized protein</fullName>
    </submittedName>
</protein>
<feature type="compositionally biased region" description="Basic and acidic residues" evidence="1">
    <location>
        <begin position="85"/>
        <end position="117"/>
    </location>
</feature>
<evidence type="ECO:0000313" key="2">
    <source>
        <dbReference type="EMBL" id="OMO70766.1"/>
    </source>
</evidence>
<name>A0A1R3HK49_9ROSI</name>
<dbReference type="OrthoDB" id="1699474at2759"/>
<feature type="compositionally biased region" description="Basic residues" evidence="1">
    <location>
        <begin position="118"/>
        <end position="129"/>
    </location>
</feature>
<dbReference type="EMBL" id="AWUE01019949">
    <property type="protein sequence ID" value="OMO70766.1"/>
    <property type="molecule type" value="Genomic_DNA"/>
</dbReference>
<accession>A0A1R3HK49</accession>
<evidence type="ECO:0000313" key="3">
    <source>
        <dbReference type="Proteomes" id="UP000187203"/>
    </source>
</evidence>
<feature type="region of interest" description="Disordered" evidence="1">
    <location>
        <begin position="169"/>
        <end position="188"/>
    </location>
</feature>
<feature type="compositionally biased region" description="Polar residues" evidence="1">
    <location>
        <begin position="270"/>
        <end position="280"/>
    </location>
</feature>
<feature type="region of interest" description="Disordered" evidence="1">
    <location>
        <begin position="220"/>
        <end position="280"/>
    </location>
</feature>
<dbReference type="AlphaFoldDB" id="A0A1R3HK49"/>
<reference evidence="3" key="1">
    <citation type="submission" date="2013-09" db="EMBL/GenBank/DDBJ databases">
        <title>Corchorus olitorius genome sequencing.</title>
        <authorList>
            <person name="Alam M."/>
            <person name="Haque M.S."/>
            <person name="Islam M.S."/>
            <person name="Emdad E.M."/>
            <person name="Islam M.M."/>
            <person name="Ahmed B."/>
            <person name="Halim A."/>
            <person name="Hossen Q.M.M."/>
            <person name="Hossain M.Z."/>
            <person name="Ahmed R."/>
            <person name="Khan M.M."/>
            <person name="Islam R."/>
            <person name="Rashid M.M."/>
            <person name="Khan S.A."/>
            <person name="Rahman M.S."/>
            <person name="Alam M."/>
            <person name="Yahiya A.S."/>
            <person name="Khan M.S."/>
            <person name="Azam M.S."/>
            <person name="Haque T."/>
            <person name="Lashkar M.Z.H."/>
            <person name="Akhand A.I."/>
            <person name="Morshed G."/>
            <person name="Roy S."/>
            <person name="Uddin K.S."/>
            <person name="Rabeya T."/>
            <person name="Hossain A.S."/>
            <person name="Chowdhury A."/>
            <person name="Snigdha A.R."/>
            <person name="Mortoza M.S."/>
            <person name="Matin S.A."/>
            <person name="Hoque S.M.E."/>
            <person name="Islam M.K."/>
            <person name="Roy D.K."/>
            <person name="Haider R."/>
            <person name="Moosa M.M."/>
            <person name="Elias S.M."/>
            <person name="Hasan A.M."/>
            <person name="Jahan S."/>
            <person name="Shafiuddin M."/>
            <person name="Mahmood N."/>
            <person name="Shommy N.S."/>
        </authorList>
    </citation>
    <scope>NUCLEOTIDE SEQUENCE [LARGE SCALE GENOMIC DNA]</scope>
    <source>
        <strain evidence="3">cv. O-4</strain>
    </source>
</reference>
<sequence length="280" mass="32009">MEEPEKINGRRKLPSIPANYVSLAQLQERWIKERKQKENEEKKEPEPEQGEKEDQVEEPVNDKLDGRGSRKSGQFRRRDRKNWKRVADRNPSEEEKAADSAVKESDGVEKENYGDKLKNKKSKWKKKKKEEKARAENGVQEVIGTAANAPLPASVECDKEKEEVIADEVHAPKQAGAEEEDVEARTEDRTVEIGRKFGGISMKGEYRRVDYRRYGRQNGCFNQHGGNRDLNGSHHQKFGPRRRELNQRNEGMVWVKKGEGSDGNVGGIQRSRSTNSVDGN</sequence>
<gene>
    <name evidence="2" type="ORF">COLO4_28490</name>
</gene>